<gene>
    <name evidence="8" type="ORF">SAMN05880501_11131</name>
</gene>
<feature type="transmembrane region" description="Helical" evidence="6">
    <location>
        <begin position="163"/>
        <end position="183"/>
    </location>
</feature>
<evidence type="ECO:0000259" key="7">
    <source>
        <dbReference type="PROSITE" id="PS50850"/>
    </source>
</evidence>
<sequence>MNNQIFTKRFMSLFSMNLAVFIVFYGLITTLPLYAIGSLGQAEDDAGLLVTIFLLSAIIVRPFSGRLLDIFGKKKMLMISLVFYLICTVLYLFNLPFHVLLVLRFFHGIWFSIITTAGGALAADIVPKNRKGAGLGYYNMSTNLGVVIGPFIGLFLIQYTTYNVLFTVMSIGVLIGGVLASTIKTNDLEVPEAIDKSFKFTFNDLFEKKALPIALIACFVGISYASILSFLSIYAEQQNLLKVASLFYIVFAASMLITRPFTGKLYDQKGSQYVIIPGFVLYILGIFCIAYTNGSSTMFLLAAVLVGIGYGALTTSLQSRAIQSTAHARSGYATATYFTLYDLGIAIGSYLLGMLAMKLNYETLYIISGLLLIATGILYISMFRMKQKRALVITRLEN</sequence>
<feature type="transmembrane region" description="Helical" evidence="6">
    <location>
        <begin position="210"/>
        <end position="234"/>
    </location>
</feature>
<dbReference type="Pfam" id="PF07690">
    <property type="entry name" value="MFS_1"/>
    <property type="match status" value="1"/>
</dbReference>
<feature type="transmembrane region" description="Helical" evidence="6">
    <location>
        <begin position="273"/>
        <end position="292"/>
    </location>
</feature>
<keyword evidence="5 6" id="KW-0472">Membrane</keyword>
<evidence type="ECO:0000256" key="6">
    <source>
        <dbReference type="SAM" id="Phobius"/>
    </source>
</evidence>
<keyword evidence="9" id="KW-1185">Reference proteome</keyword>
<evidence type="ECO:0000313" key="9">
    <source>
        <dbReference type="Proteomes" id="UP000219636"/>
    </source>
</evidence>
<dbReference type="SUPFAM" id="SSF103473">
    <property type="entry name" value="MFS general substrate transporter"/>
    <property type="match status" value="1"/>
</dbReference>
<dbReference type="PANTHER" id="PTHR23531:SF2">
    <property type="entry name" value="PERMEASE"/>
    <property type="match status" value="1"/>
</dbReference>
<dbReference type="InterPro" id="IPR020846">
    <property type="entry name" value="MFS_dom"/>
</dbReference>
<dbReference type="PANTHER" id="PTHR23531">
    <property type="entry name" value="QUINOLENE RESISTANCE PROTEIN NORA"/>
    <property type="match status" value="1"/>
</dbReference>
<evidence type="ECO:0000256" key="2">
    <source>
        <dbReference type="ARBA" id="ARBA00022448"/>
    </source>
</evidence>
<dbReference type="GO" id="GO:0005886">
    <property type="term" value="C:plasma membrane"/>
    <property type="evidence" value="ECO:0007669"/>
    <property type="project" value="UniProtKB-SubCell"/>
</dbReference>
<dbReference type="OrthoDB" id="9814001at2"/>
<evidence type="ECO:0000256" key="1">
    <source>
        <dbReference type="ARBA" id="ARBA00004651"/>
    </source>
</evidence>
<dbReference type="CDD" id="cd17489">
    <property type="entry name" value="MFS_YfcJ_like"/>
    <property type="match status" value="1"/>
</dbReference>
<proteinExistence type="predicted"/>
<keyword evidence="4 6" id="KW-1133">Transmembrane helix</keyword>
<dbReference type="InterPro" id="IPR011701">
    <property type="entry name" value="MFS"/>
</dbReference>
<evidence type="ECO:0000256" key="3">
    <source>
        <dbReference type="ARBA" id="ARBA00022692"/>
    </source>
</evidence>
<dbReference type="EMBL" id="OBMQ01000011">
    <property type="protein sequence ID" value="SOC19624.1"/>
    <property type="molecule type" value="Genomic_DNA"/>
</dbReference>
<feature type="transmembrane region" description="Helical" evidence="6">
    <location>
        <begin position="363"/>
        <end position="381"/>
    </location>
</feature>
<dbReference type="PROSITE" id="PS50850">
    <property type="entry name" value="MFS"/>
    <property type="match status" value="1"/>
</dbReference>
<organism evidence="8 9">
    <name type="scientific">Ureibacillus xyleni</name>
    <dbReference type="NCBI Taxonomy" id="614648"/>
    <lineage>
        <taxon>Bacteria</taxon>
        <taxon>Bacillati</taxon>
        <taxon>Bacillota</taxon>
        <taxon>Bacilli</taxon>
        <taxon>Bacillales</taxon>
        <taxon>Caryophanaceae</taxon>
        <taxon>Ureibacillus</taxon>
    </lineage>
</organism>
<dbReference type="InterPro" id="IPR036259">
    <property type="entry name" value="MFS_trans_sf"/>
</dbReference>
<dbReference type="RefSeq" id="WP_097074408.1">
    <property type="nucleotide sequence ID" value="NZ_OBMQ01000011.1"/>
</dbReference>
<feature type="transmembrane region" description="Helical" evidence="6">
    <location>
        <begin position="338"/>
        <end position="357"/>
    </location>
</feature>
<comment type="subcellular location">
    <subcellularLocation>
        <location evidence="1">Cell membrane</location>
        <topology evidence="1">Multi-pass membrane protein</topology>
    </subcellularLocation>
</comment>
<keyword evidence="3 6" id="KW-0812">Transmembrane</keyword>
<feature type="transmembrane region" description="Helical" evidence="6">
    <location>
        <begin position="135"/>
        <end position="157"/>
    </location>
</feature>
<feature type="transmembrane region" description="Helical" evidence="6">
    <location>
        <begin position="46"/>
        <end position="64"/>
    </location>
</feature>
<dbReference type="InterPro" id="IPR052714">
    <property type="entry name" value="MFS_Exporter"/>
</dbReference>
<dbReference type="Proteomes" id="UP000219636">
    <property type="component" value="Unassembled WGS sequence"/>
</dbReference>
<feature type="transmembrane region" description="Helical" evidence="6">
    <location>
        <begin position="298"/>
        <end position="317"/>
    </location>
</feature>
<feature type="transmembrane region" description="Helical" evidence="6">
    <location>
        <begin position="12"/>
        <end position="34"/>
    </location>
</feature>
<dbReference type="Gene3D" id="1.20.1250.20">
    <property type="entry name" value="MFS general substrate transporter like domains"/>
    <property type="match status" value="2"/>
</dbReference>
<accession>A0A285TGX7</accession>
<evidence type="ECO:0000313" key="8">
    <source>
        <dbReference type="EMBL" id="SOC19624.1"/>
    </source>
</evidence>
<reference evidence="9" key="1">
    <citation type="submission" date="2017-08" db="EMBL/GenBank/DDBJ databases">
        <authorList>
            <person name="Varghese N."/>
            <person name="Submissions S."/>
        </authorList>
    </citation>
    <scope>NUCLEOTIDE SEQUENCE [LARGE SCALE GENOMIC DNA]</scope>
    <source>
        <strain evidence="9">JC22</strain>
    </source>
</reference>
<dbReference type="AlphaFoldDB" id="A0A285TGX7"/>
<evidence type="ECO:0000256" key="5">
    <source>
        <dbReference type="ARBA" id="ARBA00023136"/>
    </source>
</evidence>
<keyword evidence="2" id="KW-0813">Transport</keyword>
<protein>
    <submittedName>
        <fullName evidence="8">Predicted MFS family arabinose efflux permease</fullName>
    </submittedName>
</protein>
<dbReference type="GO" id="GO:0022857">
    <property type="term" value="F:transmembrane transporter activity"/>
    <property type="evidence" value="ECO:0007669"/>
    <property type="project" value="InterPro"/>
</dbReference>
<feature type="transmembrane region" description="Helical" evidence="6">
    <location>
        <begin position="240"/>
        <end position="261"/>
    </location>
</feature>
<feature type="domain" description="Major facilitator superfamily (MFS) profile" evidence="7">
    <location>
        <begin position="1"/>
        <end position="386"/>
    </location>
</feature>
<evidence type="ECO:0000256" key="4">
    <source>
        <dbReference type="ARBA" id="ARBA00022989"/>
    </source>
</evidence>
<name>A0A285TGX7_9BACL</name>
<feature type="transmembrane region" description="Helical" evidence="6">
    <location>
        <begin position="76"/>
        <end position="93"/>
    </location>
</feature>